<evidence type="ECO:0000313" key="3">
    <source>
        <dbReference type="EMBL" id="GAA1964193.1"/>
    </source>
</evidence>
<gene>
    <name evidence="3" type="ORF">GCM10009838_21820</name>
</gene>
<dbReference type="Gene3D" id="1.10.1660.10">
    <property type="match status" value="1"/>
</dbReference>
<dbReference type="InterPro" id="IPR000551">
    <property type="entry name" value="MerR-type_HTH_dom"/>
</dbReference>
<evidence type="ECO:0000256" key="1">
    <source>
        <dbReference type="ARBA" id="ARBA00023125"/>
    </source>
</evidence>
<dbReference type="RefSeq" id="WP_344656828.1">
    <property type="nucleotide sequence ID" value="NZ_BAAAQM010000009.1"/>
</dbReference>
<organism evidence="3 4">
    <name type="scientific">Catenulispora subtropica</name>
    <dbReference type="NCBI Taxonomy" id="450798"/>
    <lineage>
        <taxon>Bacteria</taxon>
        <taxon>Bacillati</taxon>
        <taxon>Actinomycetota</taxon>
        <taxon>Actinomycetes</taxon>
        <taxon>Catenulisporales</taxon>
        <taxon>Catenulisporaceae</taxon>
        <taxon>Catenulispora</taxon>
    </lineage>
</organism>
<dbReference type="PROSITE" id="PS50937">
    <property type="entry name" value="HTH_MERR_2"/>
    <property type="match status" value="1"/>
</dbReference>
<dbReference type="PANTHER" id="PTHR30204">
    <property type="entry name" value="REDOX-CYCLING DRUG-SENSING TRANSCRIPTIONAL ACTIVATOR SOXR"/>
    <property type="match status" value="1"/>
</dbReference>
<dbReference type="EMBL" id="BAAAQM010000009">
    <property type="protein sequence ID" value="GAA1964193.1"/>
    <property type="molecule type" value="Genomic_DNA"/>
</dbReference>
<protein>
    <submittedName>
        <fullName evidence="3">Helix-turn-helix domain-containing protein</fullName>
    </submittedName>
</protein>
<proteinExistence type="predicted"/>
<evidence type="ECO:0000313" key="4">
    <source>
        <dbReference type="Proteomes" id="UP001499854"/>
    </source>
</evidence>
<dbReference type="Gene3D" id="3.20.80.10">
    <property type="entry name" value="Regulatory factor, effector binding domain"/>
    <property type="match status" value="1"/>
</dbReference>
<keyword evidence="4" id="KW-1185">Reference proteome</keyword>
<dbReference type="InterPro" id="IPR047057">
    <property type="entry name" value="MerR_fam"/>
</dbReference>
<comment type="caution">
    <text evidence="3">The sequence shown here is derived from an EMBL/GenBank/DDBJ whole genome shotgun (WGS) entry which is preliminary data.</text>
</comment>
<dbReference type="SMART" id="SM00422">
    <property type="entry name" value="HTH_MERR"/>
    <property type="match status" value="1"/>
</dbReference>
<dbReference type="SUPFAM" id="SSF46955">
    <property type="entry name" value="Putative DNA-binding domain"/>
    <property type="match status" value="1"/>
</dbReference>
<keyword evidence="1" id="KW-0238">DNA-binding</keyword>
<dbReference type="InterPro" id="IPR011256">
    <property type="entry name" value="Reg_factor_effector_dom_sf"/>
</dbReference>
<reference evidence="4" key="1">
    <citation type="journal article" date="2019" name="Int. J. Syst. Evol. Microbiol.">
        <title>The Global Catalogue of Microorganisms (GCM) 10K type strain sequencing project: providing services to taxonomists for standard genome sequencing and annotation.</title>
        <authorList>
            <consortium name="The Broad Institute Genomics Platform"/>
            <consortium name="The Broad Institute Genome Sequencing Center for Infectious Disease"/>
            <person name="Wu L."/>
            <person name="Ma J."/>
        </authorList>
    </citation>
    <scope>NUCLEOTIDE SEQUENCE [LARGE SCALE GENOMIC DNA]</scope>
    <source>
        <strain evidence="4">JCM 16013</strain>
    </source>
</reference>
<name>A0ABP5CKZ8_9ACTN</name>
<dbReference type="Proteomes" id="UP001499854">
    <property type="component" value="Unassembled WGS sequence"/>
</dbReference>
<evidence type="ECO:0000259" key="2">
    <source>
        <dbReference type="PROSITE" id="PS50937"/>
    </source>
</evidence>
<sequence>MPEDLITIGELASRTRLSLKALRLYGNRGLLPPAEVDPRTGFRRYGPAQVERARRIMLLRAAGMPLTQIAALLDAPSEEALHLLTAYWRDQESTHAARRQAVGYAREILNGRNPAIYEIAERHVPEQQVLFIQRHVNAAALPGFLASAPDQLFAHLRTTGACLSGPLFAIFHSLVSEESDGLVEVCAPTLNTVSPAGPIGLRIEAAHREAFAALPKQAGGFASMAAAHDAVHAWLVEHGHRRSASNREIYYPNWATAGPDEHAADVAIPFVT</sequence>
<feature type="domain" description="HTH merR-type" evidence="2">
    <location>
        <begin position="5"/>
        <end position="75"/>
    </location>
</feature>
<dbReference type="PANTHER" id="PTHR30204:SF97">
    <property type="entry name" value="MERR FAMILY REGULATORY PROTEIN"/>
    <property type="match status" value="1"/>
</dbReference>
<accession>A0ABP5CKZ8</accession>
<dbReference type="InterPro" id="IPR009061">
    <property type="entry name" value="DNA-bd_dom_put_sf"/>
</dbReference>
<dbReference type="Pfam" id="PF13411">
    <property type="entry name" value="MerR_1"/>
    <property type="match status" value="1"/>
</dbReference>